<dbReference type="InterPro" id="IPR050464">
    <property type="entry name" value="Zeta_carotene_desat/Oxidored"/>
</dbReference>
<feature type="domain" description="Amine oxidase" evidence="1">
    <location>
        <begin position="10"/>
        <end position="415"/>
    </location>
</feature>
<gene>
    <name evidence="2" type="primary">hpnE</name>
    <name evidence="2" type="ORF">LMG28688_06418</name>
</gene>
<protein>
    <submittedName>
        <fullName evidence="2">Hydroxysqualene dehydroxylase</fullName>
        <ecNumber evidence="2">1.17.8.1</ecNumber>
    </submittedName>
</protein>
<sequence length="422" mass="44863">MRVHVIGAGLAGLAAAIRLQQHGVQVALHEAASQAGGRCRSYYDRTLALTLDSGNHLVLAGHEATLDYVRTIGAAGELAGPDEPAFAFMDLAARLRWSVRFSRSRVPFWIGDAHARVPGTKVSDYLALLPLLFAKPGRTMAQTMRCDGPLWDRLLHPLFLAALNVEPREASAELAATLLREVLSAGGDAFRPLMARNGLSSAFVDPALRMLQHGGAAIRLDAPLKEIAYDDAASRVVALDFESGSVPLGEDEAVVLAVPAPAAAALVPALQTPQRHTAAVTVHFAVEPPPGMATPMALVNGTAEWLFAGAGRISATIHDAAAFDTLDALSPEDLARRVWTDVAQAASLPAQPLPAWQVAREARAGFAAVPQEELRRPAARTRWTNLTLAGDWTATGLPATIEGAIRSGHKAADLLLETRMYR</sequence>
<dbReference type="InterPro" id="IPR002937">
    <property type="entry name" value="Amino_oxidase"/>
</dbReference>
<dbReference type="EMBL" id="CADIKL010000051">
    <property type="protein sequence ID" value="CAB3806832.1"/>
    <property type="molecule type" value="Genomic_DNA"/>
</dbReference>
<evidence type="ECO:0000313" key="3">
    <source>
        <dbReference type="Proteomes" id="UP000494119"/>
    </source>
</evidence>
<evidence type="ECO:0000313" key="2">
    <source>
        <dbReference type="EMBL" id="CAB3806832.1"/>
    </source>
</evidence>
<dbReference type="EC" id="1.17.8.1" evidence="2"/>
<dbReference type="Pfam" id="PF01593">
    <property type="entry name" value="Amino_oxidase"/>
    <property type="match status" value="1"/>
</dbReference>
<keyword evidence="3" id="KW-1185">Reference proteome</keyword>
<proteinExistence type="predicted"/>
<reference evidence="2 3" key="1">
    <citation type="submission" date="2020-04" db="EMBL/GenBank/DDBJ databases">
        <authorList>
            <person name="De Canck E."/>
        </authorList>
    </citation>
    <scope>NUCLEOTIDE SEQUENCE [LARGE SCALE GENOMIC DNA]</scope>
    <source>
        <strain evidence="2 3">LMG 28688</strain>
    </source>
</reference>
<dbReference type="RefSeq" id="WP_175197926.1">
    <property type="nucleotide sequence ID" value="NZ_CADIKL010000051.1"/>
</dbReference>
<dbReference type="GO" id="GO:0016491">
    <property type="term" value="F:oxidoreductase activity"/>
    <property type="evidence" value="ECO:0007669"/>
    <property type="project" value="UniProtKB-KW"/>
</dbReference>
<dbReference type="InterPro" id="IPR036188">
    <property type="entry name" value="FAD/NAD-bd_sf"/>
</dbReference>
<dbReference type="SUPFAM" id="SSF51905">
    <property type="entry name" value="FAD/NAD(P)-binding domain"/>
    <property type="match status" value="1"/>
</dbReference>
<dbReference type="PANTHER" id="PTHR42923">
    <property type="entry name" value="PROTOPORPHYRINOGEN OXIDASE"/>
    <property type="match status" value="1"/>
</dbReference>
<dbReference type="AlphaFoldDB" id="A0A6J5GV52"/>
<organism evidence="2 3">
    <name type="scientific">Paraburkholderia caffeinitolerans</name>
    <dbReference type="NCBI Taxonomy" id="1723730"/>
    <lineage>
        <taxon>Bacteria</taxon>
        <taxon>Pseudomonadati</taxon>
        <taxon>Pseudomonadota</taxon>
        <taxon>Betaproteobacteria</taxon>
        <taxon>Burkholderiales</taxon>
        <taxon>Burkholderiaceae</taxon>
        <taxon>Paraburkholderia</taxon>
    </lineage>
</organism>
<dbReference type="NCBIfam" id="TIGR03467">
    <property type="entry name" value="HpnE"/>
    <property type="match status" value="1"/>
</dbReference>
<dbReference type="Gene3D" id="3.50.50.60">
    <property type="entry name" value="FAD/NAD(P)-binding domain"/>
    <property type="match status" value="1"/>
</dbReference>
<keyword evidence="2" id="KW-0560">Oxidoreductase</keyword>
<dbReference type="PANTHER" id="PTHR42923:SF47">
    <property type="entry name" value="BLR3003 PROTEIN"/>
    <property type="match status" value="1"/>
</dbReference>
<dbReference type="Proteomes" id="UP000494119">
    <property type="component" value="Unassembled WGS sequence"/>
</dbReference>
<dbReference type="InterPro" id="IPR017830">
    <property type="entry name" value="SQase_HpnE"/>
</dbReference>
<evidence type="ECO:0000259" key="1">
    <source>
        <dbReference type="Pfam" id="PF01593"/>
    </source>
</evidence>
<accession>A0A6J5GV52</accession>
<name>A0A6J5GV52_9BURK</name>